<feature type="compositionally biased region" description="Basic residues" evidence="7">
    <location>
        <begin position="10"/>
        <end position="21"/>
    </location>
</feature>
<feature type="domain" description="OVATE" evidence="8">
    <location>
        <begin position="257"/>
        <end position="316"/>
    </location>
</feature>
<evidence type="ECO:0000256" key="5">
    <source>
        <dbReference type="ARBA" id="ARBA00023242"/>
    </source>
</evidence>
<evidence type="ECO:0000256" key="7">
    <source>
        <dbReference type="SAM" id="MobiDB-lite"/>
    </source>
</evidence>
<keyword evidence="2 6" id="KW-0678">Repressor</keyword>
<evidence type="ECO:0000256" key="4">
    <source>
        <dbReference type="ARBA" id="ARBA00023163"/>
    </source>
</evidence>
<evidence type="ECO:0000313" key="10">
    <source>
        <dbReference type="Proteomes" id="UP000636709"/>
    </source>
</evidence>
<reference evidence="9" key="1">
    <citation type="submission" date="2020-07" db="EMBL/GenBank/DDBJ databases">
        <title>Genome sequence and genetic diversity analysis of an under-domesticated orphan crop, white fonio (Digitaria exilis).</title>
        <authorList>
            <person name="Bennetzen J.L."/>
            <person name="Chen S."/>
            <person name="Ma X."/>
            <person name="Wang X."/>
            <person name="Yssel A.E.J."/>
            <person name="Chaluvadi S.R."/>
            <person name="Johnson M."/>
            <person name="Gangashetty P."/>
            <person name="Hamidou F."/>
            <person name="Sanogo M.D."/>
            <person name="Zwaenepoel A."/>
            <person name="Wallace J."/>
            <person name="Van De Peer Y."/>
            <person name="Van Deynze A."/>
        </authorList>
    </citation>
    <scope>NUCLEOTIDE SEQUENCE</scope>
    <source>
        <tissue evidence="9">Leaves</tissue>
    </source>
</reference>
<dbReference type="GO" id="GO:0045892">
    <property type="term" value="P:negative regulation of DNA-templated transcription"/>
    <property type="evidence" value="ECO:0007669"/>
    <property type="project" value="UniProtKB-UniRule"/>
</dbReference>
<dbReference type="GO" id="GO:0005634">
    <property type="term" value="C:nucleus"/>
    <property type="evidence" value="ECO:0007669"/>
    <property type="project" value="UniProtKB-SubCell"/>
</dbReference>
<dbReference type="EMBL" id="JACEFO010002300">
    <property type="protein sequence ID" value="KAF8667387.1"/>
    <property type="molecule type" value="Genomic_DNA"/>
</dbReference>
<evidence type="ECO:0000259" key="8">
    <source>
        <dbReference type="PROSITE" id="PS51754"/>
    </source>
</evidence>
<evidence type="ECO:0000256" key="3">
    <source>
        <dbReference type="ARBA" id="ARBA00023015"/>
    </source>
</evidence>
<accession>A0A835E884</accession>
<evidence type="ECO:0000313" key="9">
    <source>
        <dbReference type="EMBL" id="KAF8667387.1"/>
    </source>
</evidence>
<dbReference type="PROSITE" id="PS51754">
    <property type="entry name" value="OVATE"/>
    <property type="match status" value="1"/>
</dbReference>
<comment type="caution">
    <text evidence="9">The sequence shown here is derived from an EMBL/GenBank/DDBJ whole genome shotgun (WGS) entry which is preliminary data.</text>
</comment>
<comment type="subcellular location">
    <subcellularLocation>
        <location evidence="1 6">Nucleus</location>
    </subcellularLocation>
</comment>
<keyword evidence="10" id="KW-1185">Reference proteome</keyword>
<name>A0A835E884_9POAL</name>
<comment type="function">
    <text evidence="6">Transcriptional repressor that regulates multiple aspects of plant growth and development.</text>
</comment>
<dbReference type="PANTHER" id="PTHR33057">
    <property type="entry name" value="TRANSCRIPTION REPRESSOR OFP7-RELATED"/>
    <property type="match status" value="1"/>
</dbReference>
<keyword evidence="3 6" id="KW-0805">Transcription regulation</keyword>
<dbReference type="AlphaFoldDB" id="A0A835E884"/>
<dbReference type="Pfam" id="PF04844">
    <property type="entry name" value="Ovate"/>
    <property type="match status" value="1"/>
</dbReference>
<keyword evidence="4 6" id="KW-0804">Transcription</keyword>
<evidence type="ECO:0000256" key="2">
    <source>
        <dbReference type="ARBA" id="ARBA00022491"/>
    </source>
</evidence>
<proteinExistence type="predicted"/>
<evidence type="ECO:0000256" key="1">
    <source>
        <dbReference type="ARBA" id="ARBA00004123"/>
    </source>
</evidence>
<keyword evidence="5 6" id="KW-0539">Nucleus</keyword>
<organism evidence="9 10">
    <name type="scientific">Digitaria exilis</name>
    <dbReference type="NCBI Taxonomy" id="1010633"/>
    <lineage>
        <taxon>Eukaryota</taxon>
        <taxon>Viridiplantae</taxon>
        <taxon>Streptophyta</taxon>
        <taxon>Embryophyta</taxon>
        <taxon>Tracheophyta</taxon>
        <taxon>Spermatophyta</taxon>
        <taxon>Magnoliopsida</taxon>
        <taxon>Liliopsida</taxon>
        <taxon>Poales</taxon>
        <taxon>Poaceae</taxon>
        <taxon>PACMAD clade</taxon>
        <taxon>Panicoideae</taxon>
        <taxon>Panicodae</taxon>
        <taxon>Paniceae</taxon>
        <taxon>Anthephorinae</taxon>
        <taxon>Digitaria</taxon>
    </lineage>
</organism>
<dbReference type="Proteomes" id="UP000636709">
    <property type="component" value="Unassembled WGS sequence"/>
</dbReference>
<dbReference type="OrthoDB" id="689823at2759"/>
<sequence length="356" mass="38782">MPPSLQPPHLHVHKLRRRHHHPAAVAKKGLVSIFYKLRDVHRPPPPPSPSTPSAHYAQRRCYPPPPSSWPWSSCRHPRTSSFRGGGPTKDDADAAAVFRTANTVYDTASEQFLRRSSIDEPACFDRSPLLALPADAEEATAGKVEEEEDKEMQLRETAVVRGMRSERLFFEPAGAEFLPPKQVITRSACRVPMSGEKAPFESVLIERFQEASSPARGKDDEEGAAVVCVEEEETVATASAPEKNESTAAAKGGAVVVTVESKDPYGDFRASMAEMVAAHGLRDWEAMEELLAWYLKLNAKGVHAAIVGAFIDLLVSMQPPEAAAASASPPLTSPSSSCITFEEYSSATFDEEECKS</sequence>
<feature type="region of interest" description="Disordered" evidence="7">
    <location>
        <begin position="66"/>
        <end position="90"/>
    </location>
</feature>
<evidence type="ECO:0000256" key="6">
    <source>
        <dbReference type="RuleBase" id="RU367028"/>
    </source>
</evidence>
<feature type="region of interest" description="Disordered" evidence="7">
    <location>
        <begin position="1"/>
        <end position="21"/>
    </location>
</feature>
<dbReference type="PANTHER" id="PTHR33057:SF16">
    <property type="entry name" value="TRANSCRIPTION REPRESSOR"/>
    <property type="match status" value="1"/>
</dbReference>
<dbReference type="InterPro" id="IPR038933">
    <property type="entry name" value="Ovate"/>
</dbReference>
<dbReference type="NCBIfam" id="TIGR01568">
    <property type="entry name" value="A_thal_3678"/>
    <property type="match status" value="1"/>
</dbReference>
<gene>
    <name evidence="9" type="ORF">HU200_053068</name>
</gene>
<protein>
    <recommendedName>
        <fullName evidence="6">Transcription repressor</fullName>
    </recommendedName>
    <alternativeName>
        <fullName evidence="6">Ovate family protein</fullName>
    </alternativeName>
</protein>
<dbReference type="InterPro" id="IPR006458">
    <property type="entry name" value="Ovate_C"/>
</dbReference>